<protein>
    <recommendedName>
        <fullName evidence="6">mitogen-activated protein kinase kinase</fullName>
        <ecNumber evidence="6">2.7.12.2</ecNumber>
    </recommendedName>
</protein>
<evidence type="ECO:0000256" key="2">
    <source>
        <dbReference type="ARBA" id="ARBA00022741"/>
    </source>
</evidence>
<evidence type="ECO:0000313" key="14">
    <source>
        <dbReference type="Proteomes" id="UP000196573"/>
    </source>
</evidence>
<comment type="similarity">
    <text evidence="5">Belongs to the protein kinase superfamily. STE Ser/Thr protein kinase family. MAP kinase kinase subfamily.</text>
</comment>
<dbReference type="PROSITE" id="PS00108">
    <property type="entry name" value="PROTEIN_KINASE_ST"/>
    <property type="match status" value="1"/>
</dbReference>
<dbReference type="PANTHER" id="PTHR48013">
    <property type="entry name" value="DUAL SPECIFICITY MITOGEN-ACTIVATED PROTEIN KINASE KINASE 5-RELATED"/>
    <property type="match status" value="1"/>
</dbReference>
<evidence type="ECO:0000256" key="1">
    <source>
        <dbReference type="ARBA" id="ARBA00022679"/>
    </source>
</evidence>
<dbReference type="PROSITE" id="PS00107">
    <property type="entry name" value="PROTEIN_KINASE_ATP"/>
    <property type="match status" value="1"/>
</dbReference>
<keyword evidence="4 10" id="KW-0067">ATP-binding</keyword>
<evidence type="ECO:0000256" key="8">
    <source>
        <dbReference type="ARBA" id="ARBA00049299"/>
    </source>
</evidence>
<evidence type="ECO:0000256" key="6">
    <source>
        <dbReference type="ARBA" id="ARBA00038999"/>
    </source>
</evidence>
<keyword evidence="2 10" id="KW-0547">Nucleotide-binding</keyword>
<dbReference type="OrthoDB" id="9801841at2"/>
<accession>A0A1X7AG40</accession>
<reference evidence="13 14" key="1">
    <citation type="submission" date="2017-03" db="EMBL/GenBank/DDBJ databases">
        <authorList>
            <person name="Afonso C.L."/>
            <person name="Miller P.J."/>
            <person name="Scott M.A."/>
            <person name="Spackman E."/>
            <person name="Goraichik I."/>
            <person name="Dimitrov K.M."/>
            <person name="Suarez D.L."/>
            <person name="Swayne D.E."/>
        </authorList>
    </citation>
    <scope>NUCLEOTIDE SEQUENCE [LARGE SCALE GENOMIC DNA]</scope>
    <source>
        <strain evidence="13">SB41UT1</strain>
    </source>
</reference>
<dbReference type="EC" id="2.7.12.2" evidence="6"/>
<comment type="catalytic activity">
    <reaction evidence="8">
        <text>L-threonyl-[protein] + ATP = O-phospho-L-threonyl-[protein] + ADP + H(+)</text>
        <dbReference type="Rhea" id="RHEA:46608"/>
        <dbReference type="Rhea" id="RHEA-COMP:11060"/>
        <dbReference type="Rhea" id="RHEA-COMP:11605"/>
        <dbReference type="ChEBI" id="CHEBI:15378"/>
        <dbReference type="ChEBI" id="CHEBI:30013"/>
        <dbReference type="ChEBI" id="CHEBI:30616"/>
        <dbReference type="ChEBI" id="CHEBI:61977"/>
        <dbReference type="ChEBI" id="CHEBI:456216"/>
        <dbReference type="EC" id="2.7.12.2"/>
    </reaction>
</comment>
<comment type="catalytic activity">
    <reaction evidence="7">
        <text>L-seryl-[protein] + ATP = O-phospho-L-seryl-[protein] + ADP + H(+)</text>
        <dbReference type="Rhea" id="RHEA:17989"/>
        <dbReference type="Rhea" id="RHEA-COMP:9863"/>
        <dbReference type="Rhea" id="RHEA-COMP:11604"/>
        <dbReference type="ChEBI" id="CHEBI:15378"/>
        <dbReference type="ChEBI" id="CHEBI:29999"/>
        <dbReference type="ChEBI" id="CHEBI:30616"/>
        <dbReference type="ChEBI" id="CHEBI:83421"/>
        <dbReference type="ChEBI" id="CHEBI:456216"/>
        <dbReference type="EC" id="2.7.12.2"/>
    </reaction>
</comment>
<feature type="binding site" evidence="10">
    <location>
        <position position="112"/>
    </location>
    <ligand>
        <name>ATP</name>
        <dbReference type="ChEBI" id="CHEBI:30616"/>
    </ligand>
</feature>
<dbReference type="RefSeq" id="WP_087107429.1">
    <property type="nucleotide sequence ID" value="NZ_CBCSCN010000001.1"/>
</dbReference>
<organism evidence="13 14">
    <name type="scientific">Parendozoicomonas haliclonae</name>
    <dbReference type="NCBI Taxonomy" id="1960125"/>
    <lineage>
        <taxon>Bacteria</taxon>
        <taxon>Pseudomonadati</taxon>
        <taxon>Pseudomonadota</taxon>
        <taxon>Gammaproteobacteria</taxon>
        <taxon>Oceanospirillales</taxon>
        <taxon>Endozoicomonadaceae</taxon>
        <taxon>Parendozoicomonas</taxon>
    </lineage>
</organism>
<comment type="catalytic activity">
    <reaction evidence="9">
        <text>L-tyrosyl-[protein] + ATP = O-phospho-L-tyrosyl-[protein] + ADP + H(+)</text>
        <dbReference type="Rhea" id="RHEA:10596"/>
        <dbReference type="Rhea" id="RHEA-COMP:10136"/>
        <dbReference type="Rhea" id="RHEA-COMP:20101"/>
        <dbReference type="ChEBI" id="CHEBI:15378"/>
        <dbReference type="ChEBI" id="CHEBI:30616"/>
        <dbReference type="ChEBI" id="CHEBI:46858"/>
        <dbReference type="ChEBI" id="CHEBI:61978"/>
        <dbReference type="ChEBI" id="CHEBI:456216"/>
        <dbReference type="EC" id="2.7.12.2"/>
    </reaction>
</comment>
<dbReference type="AlphaFoldDB" id="A0A1X7AG40"/>
<keyword evidence="14" id="KW-1185">Reference proteome</keyword>
<dbReference type="GO" id="GO:0005524">
    <property type="term" value="F:ATP binding"/>
    <property type="evidence" value="ECO:0007669"/>
    <property type="project" value="UniProtKB-UniRule"/>
</dbReference>
<dbReference type="SMART" id="SM00220">
    <property type="entry name" value="S_TKc"/>
    <property type="match status" value="1"/>
</dbReference>
<dbReference type="CDD" id="cd00180">
    <property type="entry name" value="PKc"/>
    <property type="match status" value="1"/>
</dbReference>
<dbReference type="GO" id="GO:0106310">
    <property type="term" value="F:protein serine kinase activity"/>
    <property type="evidence" value="ECO:0007669"/>
    <property type="project" value="RHEA"/>
</dbReference>
<gene>
    <name evidence="13" type="primary">prkC_1</name>
    <name evidence="13" type="ORF">EHSB41UT_00954</name>
</gene>
<dbReference type="Pfam" id="PF00069">
    <property type="entry name" value="Pkinase"/>
    <property type="match status" value="1"/>
</dbReference>
<keyword evidence="3 13" id="KW-0418">Kinase</keyword>
<dbReference type="SUPFAM" id="SSF56112">
    <property type="entry name" value="Protein kinase-like (PK-like)"/>
    <property type="match status" value="1"/>
</dbReference>
<feature type="region of interest" description="Disordered" evidence="11">
    <location>
        <begin position="1"/>
        <end position="23"/>
    </location>
</feature>
<evidence type="ECO:0000259" key="12">
    <source>
        <dbReference type="PROSITE" id="PS50011"/>
    </source>
</evidence>
<evidence type="ECO:0000256" key="10">
    <source>
        <dbReference type="PROSITE-ProRule" id="PRU10141"/>
    </source>
</evidence>
<evidence type="ECO:0000256" key="9">
    <source>
        <dbReference type="ARBA" id="ARBA00051693"/>
    </source>
</evidence>
<dbReference type="Gene3D" id="1.10.510.10">
    <property type="entry name" value="Transferase(Phosphotransferase) domain 1"/>
    <property type="match status" value="1"/>
</dbReference>
<evidence type="ECO:0000256" key="4">
    <source>
        <dbReference type="ARBA" id="ARBA00022840"/>
    </source>
</evidence>
<evidence type="ECO:0000313" key="13">
    <source>
        <dbReference type="EMBL" id="SMA38973.1"/>
    </source>
</evidence>
<evidence type="ECO:0000256" key="11">
    <source>
        <dbReference type="SAM" id="MobiDB-lite"/>
    </source>
</evidence>
<dbReference type="InterPro" id="IPR017441">
    <property type="entry name" value="Protein_kinase_ATP_BS"/>
</dbReference>
<dbReference type="EMBL" id="FWPT01000002">
    <property type="protein sequence ID" value="SMA38973.1"/>
    <property type="molecule type" value="Genomic_DNA"/>
</dbReference>
<evidence type="ECO:0000256" key="5">
    <source>
        <dbReference type="ARBA" id="ARBA00038035"/>
    </source>
</evidence>
<dbReference type="PANTHER" id="PTHR48013:SF9">
    <property type="entry name" value="DUAL SPECIFICITY MITOGEN-ACTIVATED PROTEIN KINASE KINASE 5"/>
    <property type="match status" value="1"/>
</dbReference>
<name>A0A1X7AG40_9GAMM</name>
<feature type="domain" description="Protein kinase" evidence="12">
    <location>
        <begin position="82"/>
        <end position="350"/>
    </location>
</feature>
<dbReference type="Proteomes" id="UP000196573">
    <property type="component" value="Unassembled WGS sequence"/>
</dbReference>
<dbReference type="GO" id="GO:0004713">
    <property type="term" value="F:protein tyrosine kinase activity"/>
    <property type="evidence" value="ECO:0007669"/>
    <property type="project" value="RHEA"/>
</dbReference>
<dbReference type="InterPro" id="IPR008271">
    <property type="entry name" value="Ser/Thr_kinase_AS"/>
</dbReference>
<dbReference type="InterPro" id="IPR011009">
    <property type="entry name" value="Kinase-like_dom_sf"/>
</dbReference>
<dbReference type="PROSITE" id="PS50011">
    <property type="entry name" value="PROTEIN_KINASE_DOM"/>
    <property type="match status" value="1"/>
</dbReference>
<sequence length="360" mass="39494">MMVQRHSTGETSPTTGQKTCSNSFKTPKKGALELVVEGYFKDHPVTLLAQPQQWLILRDAGKEIGLSQSQRRDTIHYACHEAPVLRNLGRGSFANVQQIPSRQVSGTTLALKTSQRDDSRPVIFWGSLKEARLGIRLDHLNLVKVFGYEANNSSVKLVMAFYPQSLDTLLKTGRLDADTRQSIASDTMEGLLFLHSMNILHNDLKPANILIDRNGVACLADLGMCCAVDKPDSIAQAIHYMAPELSFPKTGSQQPGETPGAHNPHSITSDIFGLGFVLACVYGNFSYLKAWAINPYSGELVILLPLPEALPRSDRQGQAVAQNLIIPALHPAPKARPQSVLIMKAVFGYIYPPESAKKQQ</sequence>
<evidence type="ECO:0000256" key="3">
    <source>
        <dbReference type="ARBA" id="ARBA00022777"/>
    </source>
</evidence>
<evidence type="ECO:0000256" key="7">
    <source>
        <dbReference type="ARBA" id="ARBA00049014"/>
    </source>
</evidence>
<proteinExistence type="inferred from homology"/>
<keyword evidence="1 13" id="KW-0808">Transferase</keyword>
<dbReference type="InterPro" id="IPR000719">
    <property type="entry name" value="Prot_kinase_dom"/>
</dbReference>